<proteinExistence type="predicted"/>
<protein>
    <submittedName>
        <fullName evidence="1">Uncharacterized protein</fullName>
    </submittedName>
</protein>
<comment type="caution">
    <text evidence="1">The sequence shown here is derived from an EMBL/GenBank/DDBJ whole genome shotgun (WGS) entry which is preliminary data.</text>
</comment>
<name>L9YMP6_9EURY</name>
<dbReference type="Proteomes" id="UP000011618">
    <property type="component" value="Unassembled WGS sequence"/>
</dbReference>
<sequence length="146" mass="17460">MIPAIFVNTFIATSVSDSLLRDHIPCRLLLIWEIMINILENIINPILTYRLGDLQHFRDMIMRELVRQALYVITCSDFLQIIEYSVNSVRRHVKHRCKMISNLIYTHLHWIFISHRLFSPNPADGNCKDLFLHLFSQYEFLFRILR</sequence>
<organism evidence="1 2">
    <name type="scientific">Natrinema pallidum DSM 3751</name>
    <dbReference type="NCBI Taxonomy" id="1227495"/>
    <lineage>
        <taxon>Archaea</taxon>
        <taxon>Methanobacteriati</taxon>
        <taxon>Methanobacteriota</taxon>
        <taxon>Stenosarchaea group</taxon>
        <taxon>Halobacteria</taxon>
        <taxon>Halobacteriales</taxon>
        <taxon>Natrialbaceae</taxon>
        <taxon>Natrinema</taxon>
    </lineage>
</organism>
<evidence type="ECO:0000313" key="2">
    <source>
        <dbReference type="Proteomes" id="UP000011618"/>
    </source>
</evidence>
<evidence type="ECO:0000313" key="1">
    <source>
        <dbReference type="EMBL" id="ELY74762.1"/>
    </source>
</evidence>
<gene>
    <name evidence="1" type="ORF">C487_13949</name>
</gene>
<accession>L9YMP6</accession>
<reference evidence="1 2" key="1">
    <citation type="journal article" date="2014" name="PLoS Genet.">
        <title>Phylogenetically driven sequencing of extremely halophilic archaea reveals strategies for static and dynamic osmo-response.</title>
        <authorList>
            <person name="Becker E.A."/>
            <person name="Seitzer P.M."/>
            <person name="Tritt A."/>
            <person name="Larsen D."/>
            <person name="Krusor M."/>
            <person name="Yao A.I."/>
            <person name="Wu D."/>
            <person name="Madern D."/>
            <person name="Eisen J.A."/>
            <person name="Darling A.E."/>
            <person name="Facciotti M.T."/>
        </authorList>
    </citation>
    <scope>NUCLEOTIDE SEQUENCE [LARGE SCALE GENOMIC DNA]</scope>
    <source>
        <strain evidence="1 2">DSM 3751</strain>
    </source>
</reference>
<dbReference type="EMBL" id="AOII01000084">
    <property type="protein sequence ID" value="ELY74762.1"/>
    <property type="molecule type" value="Genomic_DNA"/>
</dbReference>
<dbReference type="AlphaFoldDB" id="L9YMP6"/>